<name>A0ACB7VL64_DIOAL</name>
<keyword evidence="2" id="KW-1185">Reference proteome</keyword>
<dbReference type="Proteomes" id="UP000827976">
    <property type="component" value="Chromosome 8"/>
</dbReference>
<proteinExistence type="predicted"/>
<keyword evidence="1" id="KW-0378">Hydrolase</keyword>
<dbReference type="EC" id="3.1.21.1" evidence="1"/>
<protein>
    <submittedName>
        <fullName evidence="1">Deoxyribonuclease I protein</fullName>
        <ecNumber evidence="1">3.1.21.1</ecNumber>
    </submittedName>
</protein>
<sequence>MVTILSSSLPESMAAEPARFPLFAGKREGNRFGKRVRIYLSGFGQMGINPLRRSKRLIHHWRVATLLLLLLLLLHLLLRTPPTTISMRTLPIVPGFLASIAFLPLHPVAIASTHYPCEDIGHYYSTTNGLHGIELQKQLGSIVSVHDPIPYRKAWDALMILDAADVDNPEASSDVIEIYSLRAVAKKLAGRPDGWNREHLWPRSYGLIDAPALSDLHNIRPADVNVNSSRGNKYYGECTDTSTDCLRPANREAALDTETDKQRWAPPLQVRGDIARSLMYMAVCYGFHVPDRNPPLQLSDSPNVQNRTMGLLSELLKWNEIDPPSREEQLRNERICKLYQHNRNPFIDHPEYANLIWKPTIPTISTTFSPSLQAWVNEFHYNNKGEDRNEFVEVIVKRSTDASTLKLILYNGADGKMYASLPLEDGQVFTINNSNSGFLIFTTFVRLQNGPADGIALVSGRNDDHYEVIQFLSYGGTLKAKDGPAKGIESIDLQLQETKKSSDDDSLGLTGQSLRELHWRKFVRGATPGKLNIGQRIEDTMIHSKIIPH</sequence>
<accession>A0ACB7VL64</accession>
<gene>
    <name evidence="1" type="ORF">IHE45_08G093900</name>
</gene>
<evidence type="ECO:0000313" key="1">
    <source>
        <dbReference type="EMBL" id="KAH7674757.1"/>
    </source>
</evidence>
<dbReference type="EMBL" id="CM037018">
    <property type="protein sequence ID" value="KAH7674757.1"/>
    <property type="molecule type" value="Genomic_DNA"/>
</dbReference>
<organism evidence="1 2">
    <name type="scientific">Dioscorea alata</name>
    <name type="common">Purple yam</name>
    <dbReference type="NCBI Taxonomy" id="55571"/>
    <lineage>
        <taxon>Eukaryota</taxon>
        <taxon>Viridiplantae</taxon>
        <taxon>Streptophyta</taxon>
        <taxon>Embryophyta</taxon>
        <taxon>Tracheophyta</taxon>
        <taxon>Spermatophyta</taxon>
        <taxon>Magnoliopsida</taxon>
        <taxon>Liliopsida</taxon>
        <taxon>Dioscoreales</taxon>
        <taxon>Dioscoreaceae</taxon>
        <taxon>Dioscorea</taxon>
    </lineage>
</organism>
<evidence type="ECO:0000313" key="2">
    <source>
        <dbReference type="Proteomes" id="UP000827976"/>
    </source>
</evidence>
<comment type="caution">
    <text evidence="1">The sequence shown here is derived from an EMBL/GenBank/DDBJ whole genome shotgun (WGS) entry which is preliminary data.</text>
</comment>
<reference evidence="2" key="1">
    <citation type="journal article" date="2022" name="Nat. Commun.">
        <title>Chromosome evolution and the genetic basis of agronomically important traits in greater yam.</title>
        <authorList>
            <person name="Bredeson J.V."/>
            <person name="Lyons J.B."/>
            <person name="Oniyinde I.O."/>
            <person name="Okereke N.R."/>
            <person name="Kolade O."/>
            <person name="Nnabue I."/>
            <person name="Nwadili C.O."/>
            <person name="Hribova E."/>
            <person name="Parker M."/>
            <person name="Nwogha J."/>
            <person name="Shu S."/>
            <person name="Carlson J."/>
            <person name="Kariba R."/>
            <person name="Muthemba S."/>
            <person name="Knop K."/>
            <person name="Barton G.J."/>
            <person name="Sherwood A.V."/>
            <person name="Lopez-Montes A."/>
            <person name="Asiedu R."/>
            <person name="Jamnadass R."/>
            <person name="Muchugi A."/>
            <person name="Goodstein D."/>
            <person name="Egesi C.N."/>
            <person name="Featherston J."/>
            <person name="Asfaw A."/>
            <person name="Simpson G.G."/>
            <person name="Dolezel J."/>
            <person name="Hendre P.S."/>
            <person name="Van Deynze A."/>
            <person name="Kumar P.L."/>
            <person name="Obidiegwu J.E."/>
            <person name="Bhattacharjee R."/>
            <person name="Rokhsar D.S."/>
        </authorList>
    </citation>
    <scope>NUCLEOTIDE SEQUENCE [LARGE SCALE GENOMIC DNA]</scope>
    <source>
        <strain evidence="2">cv. TDa95/00328</strain>
    </source>
</reference>